<dbReference type="Proteomes" id="UP001058429">
    <property type="component" value="Chromosome"/>
</dbReference>
<reference evidence="1" key="1">
    <citation type="submission" date="2022-09" db="EMBL/GenBank/DDBJ databases">
        <title>Complete genome of Ligilactobacillus agilis AM_LB6, isolated from chicken feces.</title>
        <authorList>
            <person name="den Bakker H.C."/>
            <person name="Mann A."/>
        </authorList>
    </citation>
    <scope>NUCLEOTIDE SEQUENCE</scope>
    <source>
        <strain evidence="1">AM_LB6</strain>
    </source>
</reference>
<name>A0A9Q9J695_9LACO</name>
<evidence type="ECO:0000313" key="1">
    <source>
        <dbReference type="EMBL" id="UXC62967.1"/>
    </source>
</evidence>
<dbReference type="AlphaFoldDB" id="A0A9Q9J695"/>
<protein>
    <submittedName>
        <fullName evidence="1">Uncharacterized protein</fullName>
    </submittedName>
</protein>
<dbReference type="GeneID" id="75137746"/>
<proteinExistence type="predicted"/>
<dbReference type="RefSeq" id="WP_260903284.1">
    <property type="nucleotide sequence ID" value="NZ_CP104396.1"/>
</dbReference>
<dbReference type="EMBL" id="CP104396">
    <property type="protein sequence ID" value="UXC62967.1"/>
    <property type="molecule type" value="Genomic_DNA"/>
</dbReference>
<sequence>MEFLTLTPSDYIYPTTINRSYTICKYNFSDFDKKTQTSLINEANQLSITANPGEANSGHTRSSIQRTNDSYAGLLAEYAVTHFLNSCTNNSAVRPYVTTPINQIDIVWNNNGASYTIEVRSSFVKNGIPFALYAINKIDFSPYFDVLGPYYQKTYKEKYESVKDLYFRVLFEGAKTNIIDRFINNDESFYVIGAMRGNKIINYNKHKTLQPGSSVQKYSDFSGDYFVCPINKIGDITAFKNYFLVN</sequence>
<gene>
    <name evidence="1" type="ORF">N4562_07795</name>
</gene>
<evidence type="ECO:0000313" key="2">
    <source>
        <dbReference type="Proteomes" id="UP001058429"/>
    </source>
</evidence>
<accession>A0A9Q9J695</accession>
<organism evidence="1 2">
    <name type="scientific">Ligilactobacillus agilis</name>
    <dbReference type="NCBI Taxonomy" id="1601"/>
    <lineage>
        <taxon>Bacteria</taxon>
        <taxon>Bacillati</taxon>
        <taxon>Bacillota</taxon>
        <taxon>Bacilli</taxon>
        <taxon>Lactobacillales</taxon>
        <taxon>Lactobacillaceae</taxon>
        <taxon>Ligilactobacillus</taxon>
    </lineage>
</organism>